<dbReference type="Proteomes" id="UP000054097">
    <property type="component" value="Unassembled WGS sequence"/>
</dbReference>
<dbReference type="AlphaFoldDB" id="A0A0C3B3J3"/>
<dbReference type="HOGENOM" id="CLU_676472_0_0_1"/>
<gene>
    <name evidence="2" type="ORF">M408DRAFT_199668</name>
</gene>
<reference evidence="2 3" key="1">
    <citation type="submission" date="2014-04" db="EMBL/GenBank/DDBJ databases">
        <authorList>
            <consortium name="DOE Joint Genome Institute"/>
            <person name="Kuo A."/>
            <person name="Zuccaro A."/>
            <person name="Kohler A."/>
            <person name="Nagy L.G."/>
            <person name="Floudas D."/>
            <person name="Copeland A."/>
            <person name="Barry K.W."/>
            <person name="Cichocki N."/>
            <person name="Veneault-Fourrey C."/>
            <person name="LaButti K."/>
            <person name="Lindquist E.A."/>
            <person name="Lipzen A."/>
            <person name="Lundell T."/>
            <person name="Morin E."/>
            <person name="Murat C."/>
            <person name="Sun H."/>
            <person name="Tunlid A."/>
            <person name="Henrissat B."/>
            <person name="Grigoriev I.V."/>
            <person name="Hibbett D.S."/>
            <person name="Martin F."/>
            <person name="Nordberg H.P."/>
            <person name="Cantor M.N."/>
            <person name="Hua S.X."/>
        </authorList>
    </citation>
    <scope>NUCLEOTIDE SEQUENCE [LARGE SCALE GENOMIC DNA]</scope>
    <source>
        <strain evidence="2 3">MAFF 305830</strain>
    </source>
</reference>
<evidence type="ECO:0000313" key="2">
    <source>
        <dbReference type="EMBL" id="KIM26071.1"/>
    </source>
</evidence>
<evidence type="ECO:0000313" key="3">
    <source>
        <dbReference type="Proteomes" id="UP000054097"/>
    </source>
</evidence>
<reference evidence="3" key="2">
    <citation type="submission" date="2015-01" db="EMBL/GenBank/DDBJ databases">
        <title>Evolutionary Origins and Diversification of the Mycorrhizal Mutualists.</title>
        <authorList>
            <consortium name="DOE Joint Genome Institute"/>
            <consortium name="Mycorrhizal Genomics Consortium"/>
            <person name="Kohler A."/>
            <person name="Kuo A."/>
            <person name="Nagy L.G."/>
            <person name="Floudas D."/>
            <person name="Copeland A."/>
            <person name="Barry K.W."/>
            <person name="Cichocki N."/>
            <person name="Veneault-Fourrey C."/>
            <person name="LaButti K."/>
            <person name="Lindquist E.A."/>
            <person name="Lipzen A."/>
            <person name="Lundell T."/>
            <person name="Morin E."/>
            <person name="Murat C."/>
            <person name="Riley R."/>
            <person name="Ohm R."/>
            <person name="Sun H."/>
            <person name="Tunlid A."/>
            <person name="Henrissat B."/>
            <person name="Grigoriev I.V."/>
            <person name="Hibbett D.S."/>
            <person name="Martin F."/>
        </authorList>
    </citation>
    <scope>NUCLEOTIDE SEQUENCE [LARGE SCALE GENOMIC DNA]</scope>
    <source>
        <strain evidence="3">MAFF 305830</strain>
    </source>
</reference>
<feature type="region of interest" description="Disordered" evidence="1">
    <location>
        <begin position="293"/>
        <end position="314"/>
    </location>
</feature>
<name>A0A0C3B3J3_SERVB</name>
<organism evidence="2 3">
    <name type="scientific">Serendipita vermifera MAFF 305830</name>
    <dbReference type="NCBI Taxonomy" id="933852"/>
    <lineage>
        <taxon>Eukaryota</taxon>
        <taxon>Fungi</taxon>
        <taxon>Dikarya</taxon>
        <taxon>Basidiomycota</taxon>
        <taxon>Agaricomycotina</taxon>
        <taxon>Agaricomycetes</taxon>
        <taxon>Sebacinales</taxon>
        <taxon>Serendipitaceae</taxon>
        <taxon>Serendipita</taxon>
    </lineage>
</organism>
<protein>
    <submittedName>
        <fullName evidence="2">Uncharacterized protein</fullName>
    </submittedName>
</protein>
<sequence length="407" mass="46820">MLITPQYHLSIPPRDQKGVPNTHSHKFIRLIGGHEKQGVLVSSIQDSFERLGDVLDPSRSLFQKLLAPHSSRNVRLGEDNDPKALDYLFDQGFMSRFSKIRQAWRAEYHTATNKILEEKQFNEQRLSELILSYMPKIHAELMQFAYPELRTHYSKHASIDWDRLYSQFKSTDTFVDGADGGFNSSSELLLMLVDFVKKTIAMPGVLPKILQLFREFDWERRPNQTRDYHRDAKASLQENVHKSKLSSSMTTHIPEVSRGGQNLGSYAPSALVMSTAWKIGHVLASPVRAFWGSSTKPKNTQGRPKNNQQGIPQPKEFPRIESEMHQASFPVVDETTRSHENIMTILASSLEQGASILEVERRREIESLISARIERERQARYKTLITRINEEFGRGKKNRYAINHFFV</sequence>
<accession>A0A0C3B3J3</accession>
<proteinExistence type="predicted"/>
<feature type="region of interest" description="Disordered" evidence="1">
    <location>
        <begin position="235"/>
        <end position="256"/>
    </location>
</feature>
<evidence type="ECO:0000256" key="1">
    <source>
        <dbReference type="SAM" id="MobiDB-lite"/>
    </source>
</evidence>
<feature type="compositionally biased region" description="Polar residues" evidence="1">
    <location>
        <begin position="293"/>
        <end position="311"/>
    </location>
</feature>
<keyword evidence="3" id="KW-1185">Reference proteome</keyword>
<dbReference type="EMBL" id="KN824309">
    <property type="protein sequence ID" value="KIM26071.1"/>
    <property type="molecule type" value="Genomic_DNA"/>
</dbReference>